<evidence type="ECO:0000256" key="1">
    <source>
        <dbReference type="ARBA" id="ARBA00022741"/>
    </source>
</evidence>
<name>A0AAD7K049_9AGAR</name>
<dbReference type="GO" id="GO:0008017">
    <property type="term" value="F:microtubule binding"/>
    <property type="evidence" value="ECO:0007669"/>
    <property type="project" value="TreeGrafter"/>
</dbReference>
<feature type="domain" description="GED" evidence="4">
    <location>
        <begin position="680"/>
        <end position="773"/>
    </location>
</feature>
<dbReference type="InterPro" id="IPR001401">
    <property type="entry name" value="Dynamin_GTPase"/>
</dbReference>
<evidence type="ECO:0000259" key="5">
    <source>
        <dbReference type="PROSITE" id="PS51718"/>
    </source>
</evidence>
<dbReference type="PROSITE" id="PS51388">
    <property type="entry name" value="GED"/>
    <property type="match status" value="1"/>
</dbReference>
<dbReference type="Gene3D" id="1.20.120.1240">
    <property type="entry name" value="Dynamin, middle domain"/>
    <property type="match status" value="1"/>
</dbReference>
<dbReference type="Proteomes" id="UP001215598">
    <property type="component" value="Unassembled WGS sequence"/>
</dbReference>
<accession>A0AAD7K049</accession>
<dbReference type="InterPro" id="IPR022812">
    <property type="entry name" value="Dynamin"/>
</dbReference>
<dbReference type="InterPro" id="IPR030381">
    <property type="entry name" value="G_DYNAMIN_dom"/>
</dbReference>
<organism evidence="6 7">
    <name type="scientific">Mycena metata</name>
    <dbReference type="NCBI Taxonomy" id="1033252"/>
    <lineage>
        <taxon>Eukaryota</taxon>
        <taxon>Fungi</taxon>
        <taxon>Dikarya</taxon>
        <taxon>Basidiomycota</taxon>
        <taxon>Agaricomycotina</taxon>
        <taxon>Agaricomycetes</taxon>
        <taxon>Agaricomycetidae</taxon>
        <taxon>Agaricales</taxon>
        <taxon>Marasmiineae</taxon>
        <taxon>Mycenaceae</taxon>
        <taxon>Mycena</taxon>
    </lineage>
</organism>
<dbReference type="GO" id="GO:0003924">
    <property type="term" value="F:GTPase activity"/>
    <property type="evidence" value="ECO:0007669"/>
    <property type="project" value="InterPro"/>
</dbReference>
<gene>
    <name evidence="6" type="ORF">B0H16DRAFT_1757037</name>
</gene>
<reference evidence="6" key="1">
    <citation type="submission" date="2023-03" db="EMBL/GenBank/DDBJ databases">
        <title>Massive genome expansion in bonnet fungi (Mycena s.s.) driven by repeated elements and novel gene families across ecological guilds.</title>
        <authorList>
            <consortium name="Lawrence Berkeley National Laboratory"/>
            <person name="Harder C.B."/>
            <person name="Miyauchi S."/>
            <person name="Viragh M."/>
            <person name="Kuo A."/>
            <person name="Thoen E."/>
            <person name="Andreopoulos B."/>
            <person name="Lu D."/>
            <person name="Skrede I."/>
            <person name="Drula E."/>
            <person name="Henrissat B."/>
            <person name="Morin E."/>
            <person name="Kohler A."/>
            <person name="Barry K."/>
            <person name="LaButti K."/>
            <person name="Morin E."/>
            <person name="Salamov A."/>
            <person name="Lipzen A."/>
            <person name="Mereny Z."/>
            <person name="Hegedus B."/>
            <person name="Baldrian P."/>
            <person name="Stursova M."/>
            <person name="Weitz H."/>
            <person name="Taylor A."/>
            <person name="Grigoriev I.V."/>
            <person name="Nagy L.G."/>
            <person name="Martin F."/>
            <person name="Kauserud H."/>
        </authorList>
    </citation>
    <scope>NUCLEOTIDE SEQUENCE</scope>
    <source>
        <strain evidence="6">CBHHK182m</strain>
    </source>
</reference>
<dbReference type="GO" id="GO:0016020">
    <property type="term" value="C:membrane"/>
    <property type="evidence" value="ECO:0007669"/>
    <property type="project" value="TreeGrafter"/>
</dbReference>
<sequence>MSSPHFPSSDSDSSSPSSSSMDDIAEHGVGLSSPSLSLARRRMLDLVNRLHNTGVQIDIDLPQIAVIGQQSAGKSSLIESISGITLPRAAGTCTRCPTECRLSRSETPWKCIVELRFITDKNGQTLGQPRTEPFGDPILDKAEVEDRIRRAQRAILNPSKPYRSFLEDHDEDVTEVSFSTNYISLQISGPEIADLSFVDLPGLIASVSSRGGNDRDIAMVESLVSSYICKPSCVILLTVACETDFENQGAHNLTKQHDPHGKRTIGVLTKPDRIPHGDEESWLPLIRNEQETLENNWYCVKQPSSQDLKQGMTWEEARTREHEFFSLTPPWSELDPMYQKYLRTSNLVDRLSSILSDLISKRLPQIQIELENTIRKTRDGLHQLPKPPSSDPMGEVAGLLHVFIGELDKVLEGIPYDEGLLQVIRPAQERFRREIRNTAPDFRPFEDSSLRGRVPTLFADPVFLSNEDGFEDPSSSVEVAPVPIFINKVMDRALAARTRELPGHYPFVVQKSFIHEFTAKWAASAQVLCRFVHATLSQHVKALITLHFAQFGQGGLERNVMILVQDYMNQRAEAAQALIQKLIALEEGGPLTLNEHYLSDYQAKFLAHYRGAREQQQNPVLAQAIAAFKPDDAPNTDAYGNTLPPTGIAQVLSALAAIGLNGIHAEDLVKLLPPDRMDPALTIMADVRAYFQVAYKRIADNVPAAIDHELVRGVGRELLPTLYGGLGINGPEGMRICRELAQESPSVAGKREELMKRLERLETASRELMRVGL</sequence>
<keyword evidence="1" id="KW-0547">Nucleotide-binding</keyword>
<dbReference type="SMART" id="SM00053">
    <property type="entry name" value="DYNc"/>
    <property type="match status" value="1"/>
</dbReference>
<dbReference type="PROSITE" id="PS51718">
    <property type="entry name" value="G_DYNAMIN_2"/>
    <property type="match status" value="1"/>
</dbReference>
<dbReference type="Pfam" id="PF02212">
    <property type="entry name" value="GED"/>
    <property type="match status" value="1"/>
</dbReference>
<dbReference type="Gene3D" id="3.40.50.300">
    <property type="entry name" value="P-loop containing nucleotide triphosphate hydrolases"/>
    <property type="match status" value="1"/>
</dbReference>
<protein>
    <submittedName>
        <fullName evidence="6">P-loop containing nucleoside triphosphate hydrolase protein</fullName>
    </submittedName>
</protein>
<dbReference type="InterPro" id="IPR027417">
    <property type="entry name" value="P-loop_NTPase"/>
</dbReference>
<dbReference type="GO" id="GO:0005525">
    <property type="term" value="F:GTP binding"/>
    <property type="evidence" value="ECO:0007669"/>
    <property type="project" value="InterPro"/>
</dbReference>
<keyword evidence="2" id="KW-0342">GTP-binding</keyword>
<dbReference type="GO" id="GO:0005874">
    <property type="term" value="C:microtubule"/>
    <property type="evidence" value="ECO:0007669"/>
    <property type="project" value="TreeGrafter"/>
</dbReference>
<dbReference type="InterPro" id="IPR045063">
    <property type="entry name" value="Dynamin_N"/>
</dbReference>
<evidence type="ECO:0000259" key="4">
    <source>
        <dbReference type="PROSITE" id="PS51388"/>
    </source>
</evidence>
<dbReference type="AlphaFoldDB" id="A0AAD7K049"/>
<keyword evidence="6" id="KW-0378">Hydrolase</keyword>
<dbReference type="InterPro" id="IPR000375">
    <property type="entry name" value="Dynamin_stalk"/>
</dbReference>
<dbReference type="InterPro" id="IPR020850">
    <property type="entry name" value="GED_dom"/>
</dbReference>
<dbReference type="InterPro" id="IPR003130">
    <property type="entry name" value="GED"/>
</dbReference>
<evidence type="ECO:0000256" key="3">
    <source>
        <dbReference type="SAM" id="MobiDB-lite"/>
    </source>
</evidence>
<evidence type="ECO:0000313" key="6">
    <source>
        <dbReference type="EMBL" id="KAJ7775530.1"/>
    </source>
</evidence>
<feature type="compositionally biased region" description="Low complexity" evidence="3">
    <location>
        <begin position="1"/>
        <end position="22"/>
    </location>
</feature>
<proteinExistence type="predicted"/>
<dbReference type="SMART" id="SM00302">
    <property type="entry name" value="GED"/>
    <property type="match status" value="1"/>
</dbReference>
<evidence type="ECO:0000256" key="2">
    <source>
        <dbReference type="ARBA" id="ARBA00023134"/>
    </source>
</evidence>
<feature type="region of interest" description="Disordered" evidence="3">
    <location>
        <begin position="1"/>
        <end position="28"/>
    </location>
</feature>
<dbReference type="Pfam" id="PF00350">
    <property type="entry name" value="Dynamin_N"/>
    <property type="match status" value="1"/>
</dbReference>
<dbReference type="PRINTS" id="PR00195">
    <property type="entry name" value="DYNAMIN"/>
</dbReference>
<evidence type="ECO:0000313" key="7">
    <source>
        <dbReference type="Proteomes" id="UP001215598"/>
    </source>
</evidence>
<dbReference type="Pfam" id="PF01031">
    <property type="entry name" value="Dynamin_M"/>
    <property type="match status" value="1"/>
</dbReference>
<dbReference type="CDD" id="cd08771">
    <property type="entry name" value="DLP_1"/>
    <property type="match status" value="1"/>
</dbReference>
<dbReference type="GO" id="GO:0005737">
    <property type="term" value="C:cytoplasm"/>
    <property type="evidence" value="ECO:0007669"/>
    <property type="project" value="TreeGrafter"/>
</dbReference>
<comment type="caution">
    <text evidence="6">The sequence shown here is derived from an EMBL/GenBank/DDBJ whole genome shotgun (WGS) entry which is preliminary data.</text>
</comment>
<dbReference type="EMBL" id="JARKIB010000010">
    <property type="protein sequence ID" value="KAJ7775530.1"/>
    <property type="molecule type" value="Genomic_DNA"/>
</dbReference>
<feature type="domain" description="Dynamin-type G" evidence="5">
    <location>
        <begin position="58"/>
        <end position="364"/>
    </location>
</feature>
<keyword evidence="7" id="KW-1185">Reference proteome</keyword>
<dbReference type="PANTHER" id="PTHR11566:SF21">
    <property type="entry name" value="DYNAMIN RELATED PROTEIN 1, ISOFORM A"/>
    <property type="match status" value="1"/>
</dbReference>
<dbReference type="PANTHER" id="PTHR11566">
    <property type="entry name" value="DYNAMIN"/>
    <property type="match status" value="1"/>
</dbReference>
<dbReference type="SUPFAM" id="SSF52540">
    <property type="entry name" value="P-loop containing nucleoside triphosphate hydrolases"/>
    <property type="match status" value="1"/>
</dbReference>